<dbReference type="Proteomes" id="UP000605970">
    <property type="component" value="Unassembled WGS sequence"/>
</dbReference>
<evidence type="ECO:0000313" key="1">
    <source>
        <dbReference type="EMBL" id="KAF7637582.1"/>
    </source>
</evidence>
<organism evidence="1 2">
    <name type="scientific">Meloidogyne graminicola</name>
    <dbReference type="NCBI Taxonomy" id="189291"/>
    <lineage>
        <taxon>Eukaryota</taxon>
        <taxon>Metazoa</taxon>
        <taxon>Ecdysozoa</taxon>
        <taxon>Nematoda</taxon>
        <taxon>Chromadorea</taxon>
        <taxon>Rhabditida</taxon>
        <taxon>Tylenchina</taxon>
        <taxon>Tylenchomorpha</taxon>
        <taxon>Tylenchoidea</taxon>
        <taxon>Meloidogynidae</taxon>
        <taxon>Meloidogyninae</taxon>
        <taxon>Meloidogyne</taxon>
    </lineage>
</organism>
<gene>
    <name evidence="1" type="ORF">Mgra_00002840</name>
</gene>
<keyword evidence="2" id="KW-1185">Reference proteome</keyword>
<reference evidence="1" key="1">
    <citation type="journal article" date="2020" name="Ecol. Evol.">
        <title>Genome structure and content of the rice root-knot nematode (Meloidogyne graminicola).</title>
        <authorList>
            <person name="Phan N.T."/>
            <person name="Danchin E.G.J."/>
            <person name="Klopp C."/>
            <person name="Perfus-Barbeoch L."/>
            <person name="Kozlowski D.K."/>
            <person name="Koutsovoulos G.D."/>
            <person name="Lopez-Roques C."/>
            <person name="Bouchez O."/>
            <person name="Zahm M."/>
            <person name="Besnard G."/>
            <person name="Bellafiore S."/>
        </authorList>
    </citation>
    <scope>NUCLEOTIDE SEQUENCE</scope>
    <source>
        <strain evidence="1">VN-18</strain>
    </source>
</reference>
<sequence>MKYKYDCGKCPIASSNKNLKEINSNTFPCAECKNSQLCNTKKFFEKQLFCLEKTENTTKTTNGIKVCNDKCFVHRNRNNGKECIGHRCNVREPPFYCLGVSAKNKEFFLKISKLIRSQRVERQNNKVEHYHYDCGKCPSGIYNLSYIKTINNLLLLNKLKKINMTNVQCAQCNNSPNCNSDFFFEHQMFCWEKDVSEWEAKKGNRVCEKETCFVGVEEIGLVQGCGKCSDVQNLTKCNNCSTFLCNNETILPTPIKCFRLNPHFQPYKVKEKKCDHVFDSCYIARDVFGRAEQNCGDCPKHLKFQSCKTCNKTDFCNVETLLPLTTTTEIIITNKKTSKKHTTSILRITVTSLYSGFQLLFSRLSHFYRMLK</sequence>
<evidence type="ECO:0000313" key="2">
    <source>
        <dbReference type="Proteomes" id="UP000605970"/>
    </source>
</evidence>
<dbReference type="EMBL" id="JABEBT010000018">
    <property type="protein sequence ID" value="KAF7637582.1"/>
    <property type="molecule type" value="Genomic_DNA"/>
</dbReference>
<name>A0A8S9ZXA6_9BILA</name>
<protein>
    <submittedName>
        <fullName evidence="1">Uncharacterized protein</fullName>
    </submittedName>
</protein>
<dbReference type="AlphaFoldDB" id="A0A8S9ZXA6"/>
<comment type="caution">
    <text evidence="1">The sequence shown here is derived from an EMBL/GenBank/DDBJ whole genome shotgun (WGS) entry which is preliminary data.</text>
</comment>
<accession>A0A8S9ZXA6</accession>
<proteinExistence type="predicted"/>